<proteinExistence type="predicted"/>
<evidence type="ECO:0000313" key="3">
    <source>
        <dbReference type="Proteomes" id="UP001273166"/>
    </source>
</evidence>
<name>A0AAJ0GRZ9_9PEZI</name>
<dbReference type="GeneID" id="87889844"/>
<keyword evidence="3" id="KW-1185">Reference proteome</keyword>
<reference evidence="2" key="2">
    <citation type="submission" date="2023-06" db="EMBL/GenBank/DDBJ databases">
        <authorList>
            <consortium name="Lawrence Berkeley National Laboratory"/>
            <person name="Mondo S.J."/>
            <person name="Hensen N."/>
            <person name="Bonometti L."/>
            <person name="Westerberg I."/>
            <person name="Brannstrom I.O."/>
            <person name="Guillou S."/>
            <person name="Cros-Aarteil S."/>
            <person name="Calhoun S."/>
            <person name="Haridas S."/>
            <person name="Kuo A."/>
            <person name="Pangilinan J."/>
            <person name="Riley R."/>
            <person name="Labutti K."/>
            <person name="Andreopoulos B."/>
            <person name="Lipzen A."/>
            <person name="Chen C."/>
            <person name="Yanf M."/>
            <person name="Daum C."/>
            <person name="Ng V."/>
            <person name="Clum A."/>
            <person name="Steindorff A."/>
            <person name="Ohm R."/>
            <person name="Martin F."/>
            <person name="Silar P."/>
            <person name="Natvig D."/>
            <person name="Lalanne C."/>
            <person name="Gautier V."/>
            <person name="Ament-Velasquez S.L."/>
            <person name="Kruys A."/>
            <person name="Hutchinson M.I."/>
            <person name="Powell A.J."/>
            <person name="Barry K."/>
            <person name="Miller A.N."/>
            <person name="Grigoriev I.V."/>
            <person name="Debuchy R."/>
            <person name="Gladieux P."/>
            <person name="Thoren M.H."/>
            <person name="Johannesson H."/>
        </authorList>
    </citation>
    <scope>NUCLEOTIDE SEQUENCE</scope>
    <source>
        <strain evidence="2">CBS 333.67</strain>
    </source>
</reference>
<accession>A0AAJ0GRZ9</accession>
<comment type="caution">
    <text evidence="2">The sequence shown here is derived from an EMBL/GenBank/DDBJ whole genome shotgun (WGS) entry which is preliminary data.</text>
</comment>
<gene>
    <name evidence="2" type="ORF">B0T15DRAFT_576175</name>
</gene>
<evidence type="ECO:0000256" key="1">
    <source>
        <dbReference type="SAM" id="SignalP"/>
    </source>
</evidence>
<keyword evidence="1" id="KW-0732">Signal</keyword>
<reference evidence="2" key="1">
    <citation type="journal article" date="2023" name="Mol. Phylogenet. Evol.">
        <title>Genome-scale phylogeny and comparative genomics of the fungal order Sordariales.</title>
        <authorList>
            <person name="Hensen N."/>
            <person name="Bonometti L."/>
            <person name="Westerberg I."/>
            <person name="Brannstrom I.O."/>
            <person name="Guillou S."/>
            <person name="Cros-Aarteil S."/>
            <person name="Calhoun S."/>
            <person name="Haridas S."/>
            <person name="Kuo A."/>
            <person name="Mondo S."/>
            <person name="Pangilinan J."/>
            <person name="Riley R."/>
            <person name="LaButti K."/>
            <person name="Andreopoulos B."/>
            <person name="Lipzen A."/>
            <person name="Chen C."/>
            <person name="Yan M."/>
            <person name="Daum C."/>
            <person name="Ng V."/>
            <person name="Clum A."/>
            <person name="Steindorff A."/>
            <person name="Ohm R.A."/>
            <person name="Martin F."/>
            <person name="Silar P."/>
            <person name="Natvig D.O."/>
            <person name="Lalanne C."/>
            <person name="Gautier V."/>
            <person name="Ament-Velasquez S.L."/>
            <person name="Kruys A."/>
            <person name="Hutchinson M.I."/>
            <person name="Powell A.J."/>
            <person name="Barry K."/>
            <person name="Miller A.N."/>
            <person name="Grigoriev I.V."/>
            <person name="Debuchy R."/>
            <person name="Gladieux P."/>
            <person name="Hiltunen Thoren M."/>
            <person name="Johannesson H."/>
        </authorList>
    </citation>
    <scope>NUCLEOTIDE SEQUENCE</scope>
    <source>
        <strain evidence="2">CBS 333.67</strain>
    </source>
</reference>
<evidence type="ECO:0000313" key="2">
    <source>
        <dbReference type="EMBL" id="KAK3304815.1"/>
    </source>
</evidence>
<sequence>MAVDLIAVILLIVSIVYDWEAQFLVQCLLCMAGNLEKLEQFFTPPPPSALFDFDTPSSDLATARIQASWWNAKAAIYMPFIRRFCDNTHAFGDWHSEDLEKVKRGVFALIGSLRAFYGVSGELMIMPNVASTAYLQPF</sequence>
<feature type="chain" id="PRO_5042595989" evidence="1">
    <location>
        <begin position="22"/>
        <end position="138"/>
    </location>
</feature>
<organism evidence="2 3">
    <name type="scientific">Chaetomium strumarium</name>
    <dbReference type="NCBI Taxonomy" id="1170767"/>
    <lineage>
        <taxon>Eukaryota</taxon>
        <taxon>Fungi</taxon>
        <taxon>Dikarya</taxon>
        <taxon>Ascomycota</taxon>
        <taxon>Pezizomycotina</taxon>
        <taxon>Sordariomycetes</taxon>
        <taxon>Sordariomycetidae</taxon>
        <taxon>Sordariales</taxon>
        <taxon>Chaetomiaceae</taxon>
        <taxon>Chaetomium</taxon>
    </lineage>
</organism>
<protein>
    <submittedName>
        <fullName evidence="2">Uncharacterized protein</fullName>
    </submittedName>
</protein>
<feature type="signal peptide" evidence="1">
    <location>
        <begin position="1"/>
        <end position="21"/>
    </location>
</feature>
<dbReference type="Proteomes" id="UP001273166">
    <property type="component" value="Unassembled WGS sequence"/>
</dbReference>
<dbReference type="RefSeq" id="XP_062720595.1">
    <property type="nucleotide sequence ID" value="XM_062871015.1"/>
</dbReference>
<dbReference type="AlphaFoldDB" id="A0AAJ0GRZ9"/>
<dbReference type="EMBL" id="JAUDZG010000005">
    <property type="protein sequence ID" value="KAK3304815.1"/>
    <property type="molecule type" value="Genomic_DNA"/>
</dbReference>